<evidence type="ECO:0000313" key="3">
    <source>
        <dbReference type="Proteomes" id="UP000256269"/>
    </source>
</evidence>
<feature type="domain" description="NACHT N-terminal Helical" evidence="1">
    <location>
        <begin position="3"/>
        <end position="219"/>
    </location>
</feature>
<dbReference type="Proteomes" id="UP000256269">
    <property type="component" value="Unassembled WGS sequence"/>
</dbReference>
<proteinExistence type="predicted"/>
<evidence type="ECO:0000313" key="2">
    <source>
        <dbReference type="EMBL" id="REH36159.1"/>
    </source>
</evidence>
<comment type="caution">
    <text evidence="2">The sequence shown here is derived from an EMBL/GenBank/DDBJ whole genome shotgun (WGS) entry which is preliminary data.</text>
</comment>
<organism evidence="2 3">
    <name type="scientific">Kutzneria buriramensis</name>
    <dbReference type="NCBI Taxonomy" id="1045776"/>
    <lineage>
        <taxon>Bacteria</taxon>
        <taxon>Bacillati</taxon>
        <taxon>Actinomycetota</taxon>
        <taxon>Actinomycetes</taxon>
        <taxon>Pseudonocardiales</taxon>
        <taxon>Pseudonocardiaceae</taxon>
        <taxon>Kutzneria</taxon>
    </lineage>
</organism>
<dbReference type="AlphaFoldDB" id="A0A3E0H033"/>
<dbReference type="InterPro" id="IPR027417">
    <property type="entry name" value="P-loop_NTPase"/>
</dbReference>
<sequence length="994" mass="111379">MARGLTYRDAAVLLGGGPETKVVAALDKLCGGALLVASVFNPVFALSLFDAKAELFKLSTDLIGGLGERIRGLNRYDRTRRLEAANVVTVMAAFFECVNKIDMPPEFRPTKAEQVLVAVDAGVPFLEGELLSSAPPIPMPSMPQGQHAVALRAHYMRLTLQVETFVQGLAMWAELSPEARRAIEDDLHAVPDRAVARYEEMFRRLALDFPEFAFWANQLDHQATRTQVELAFTGLATSLERLRIGRDPEGTRVQLARSHQAVLRRRGREFGDMREPAIERCYVNPNFRVGQPRLDEITSTDWWDEQPLRTDLQDFLVGHLTSPMAAEAPLVVLGHPGAGKSLLTQMLAARLPASDFLTVRVPLRDVPADADLQTQLEYTIRNDTGADTTWPELVATAGDAMPVVLLDGFDELLQATGQSQSNYLERIAAFQQREADLGRPLAVVVTSRLTVADRARPVFGVVTLLLDSFDDKQIELWLRAWNDCNAAALTARGARPLPLATALRYEDLARQPLLLLLLALYDSDANALHNAERLHEADLYERLLTNFTRREVLKAGDSLSEAELDQAVAREMLHLSVVAFAMFNRNQLWVTESELAPDLAALIDQPTPAELLVGRFYFVYVAQATHDRKRLKTYEFLHATFGEFLVARLVVQELDNLVAATRVPSTPGRPRPINDQFLHALLSFTPLTMRLTVVDFVGTMLDSRPDADQITALLLDLFHVALMPRHFPPLDYLPARLPVPERVAAYSANLFVLAALAAGELTSTQLFPGREDHAIEWTRTAQLWRSQLPSEGWTTLASAFSTFREWDNRTRVIRLVPGDEATEDTINPHWTFDTDLEEWDFPCGIRYDNDWVMRAEVEFAGGRLQEIGLHNLEPFTGELGNLLMTFHDIPGKGLVSAARLLIELWLASGQRADPAALGDEYKACLRFAADGFAPPDEQTLRAFRDLVVHQLKYDRYRLPKGWIQETADTIEQAGEYELSQDAREFIEELRQIRD</sequence>
<dbReference type="InterPro" id="IPR054567">
    <property type="entry name" value="NNH7"/>
</dbReference>
<reference evidence="2 3" key="1">
    <citation type="submission" date="2018-08" db="EMBL/GenBank/DDBJ databases">
        <title>Genomic Encyclopedia of Archaeal and Bacterial Type Strains, Phase II (KMG-II): from individual species to whole genera.</title>
        <authorList>
            <person name="Goeker M."/>
        </authorList>
    </citation>
    <scope>NUCLEOTIDE SEQUENCE [LARGE SCALE GENOMIC DNA]</scope>
    <source>
        <strain evidence="2 3">DSM 45791</strain>
    </source>
</reference>
<protein>
    <recommendedName>
        <fullName evidence="1">NACHT N-terminal Helical domain-containing protein</fullName>
    </recommendedName>
</protein>
<name>A0A3E0H033_9PSEU</name>
<accession>A0A3E0H033</accession>
<dbReference type="EMBL" id="QUNO01000016">
    <property type="protein sequence ID" value="REH36159.1"/>
    <property type="molecule type" value="Genomic_DNA"/>
</dbReference>
<dbReference type="Pfam" id="PF22738">
    <property type="entry name" value="NNH7"/>
    <property type="match status" value="1"/>
</dbReference>
<keyword evidence="3" id="KW-1185">Reference proteome</keyword>
<dbReference type="RefSeq" id="WP_116179472.1">
    <property type="nucleotide sequence ID" value="NZ_CP144375.1"/>
</dbReference>
<evidence type="ECO:0000259" key="1">
    <source>
        <dbReference type="Pfam" id="PF22738"/>
    </source>
</evidence>
<gene>
    <name evidence="2" type="ORF">BCF44_11628</name>
</gene>
<dbReference type="OrthoDB" id="419933at2"/>
<dbReference type="Gene3D" id="3.40.50.300">
    <property type="entry name" value="P-loop containing nucleotide triphosphate hydrolases"/>
    <property type="match status" value="1"/>
</dbReference>
<dbReference type="SUPFAM" id="SSF52540">
    <property type="entry name" value="P-loop containing nucleoside triphosphate hydrolases"/>
    <property type="match status" value="1"/>
</dbReference>